<keyword evidence="3" id="KW-1185">Reference proteome</keyword>
<proteinExistence type="predicted"/>
<dbReference type="InterPro" id="IPR039424">
    <property type="entry name" value="SBP_5"/>
</dbReference>
<evidence type="ECO:0000259" key="1">
    <source>
        <dbReference type="Pfam" id="PF00496"/>
    </source>
</evidence>
<evidence type="ECO:0000313" key="3">
    <source>
        <dbReference type="Proteomes" id="UP001221597"/>
    </source>
</evidence>
<dbReference type="EMBL" id="CP121671">
    <property type="protein sequence ID" value="WFT73007.1"/>
    <property type="molecule type" value="Genomic_DNA"/>
</dbReference>
<gene>
    <name evidence="2" type="ORF">P9989_11345</name>
</gene>
<feature type="domain" description="Solute-binding protein family 5" evidence="1">
    <location>
        <begin position="15"/>
        <end position="146"/>
    </location>
</feature>
<protein>
    <submittedName>
        <fullName evidence="2">ABC transporter substrate-binding protein</fullName>
    </submittedName>
</protein>
<dbReference type="SUPFAM" id="SSF53850">
    <property type="entry name" value="Periplasmic binding protein-like II"/>
    <property type="match status" value="1"/>
</dbReference>
<sequence length="252" mass="29593">MVTGIFNRFQSDVDFDEYNLRISLNKAIRRDEIVQQVYRGHANLTPALIPPWAYDFPEGLEPIMYNRDQSQKLFRSSGYPRTRPLKIVAFQKHASLLKAIAAQIEETLSIKVETTVIPKQEETKWKRVVAEKKLIPGWDILIASTSTQFYEGTPAFFHREFFGFDGALRTGPELPEFDQVYKKMVNQIQRRELLEAAKDVDRFVYKNALSLFLCVPQKLYAVNRHVDFNPYRTTFELAETEVEERHWSRRLR</sequence>
<reference evidence="2 3" key="1">
    <citation type="submission" date="2023-04" db="EMBL/GenBank/DDBJ databases">
        <title>Genome sequence of Halobacillus naozhouensis KACC 21980.</title>
        <authorList>
            <person name="Kim S."/>
            <person name="Heo J."/>
            <person name="Kwon S.-W."/>
        </authorList>
    </citation>
    <scope>NUCLEOTIDE SEQUENCE [LARGE SCALE GENOMIC DNA]</scope>
    <source>
        <strain evidence="2 3">KCTC 13234</strain>
    </source>
</reference>
<organism evidence="2 3">
    <name type="scientific">Halobacillus naozhouensis</name>
    <dbReference type="NCBI Taxonomy" id="554880"/>
    <lineage>
        <taxon>Bacteria</taxon>
        <taxon>Bacillati</taxon>
        <taxon>Bacillota</taxon>
        <taxon>Bacilli</taxon>
        <taxon>Bacillales</taxon>
        <taxon>Bacillaceae</taxon>
        <taxon>Halobacillus</taxon>
    </lineage>
</organism>
<dbReference type="Proteomes" id="UP001221597">
    <property type="component" value="Chromosome"/>
</dbReference>
<dbReference type="Pfam" id="PF00496">
    <property type="entry name" value="SBP_bac_5"/>
    <property type="match status" value="1"/>
</dbReference>
<dbReference type="RefSeq" id="WP_283075038.1">
    <property type="nucleotide sequence ID" value="NZ_CP121671.1"/>
</dbReference>
<dbReference type="PANTHER" id="PTHR30290">
    <property type="entry name" value="PERIPLASMIC BINDING COMPONENT OF ABC TRANSPORTER"/>
    <property type="match status" value="1"/>
</dbReference>
<name>A0ABY8ISV0_9BACI</name>
<evidence type="ECO:0000313" key="2">
    <source>
        <dbReference type="EMBL" id="WFT73007.1"/>
    </source>
</evidence>
<dbReference type="Gene3D" id="3.10.105.10">
    <property type="entry name" value="Dipeptide-binding Protein, Domain 3"/>
    <property type="match status" value="1"/>
</dbReference>
<dbReference type="InterPro" id="IPR000914">
    <property type="entry name" value="SBP_5_dom"/>
</dbReference>
<accession>A0ABY8ISV0</accession>